<protein>
    <submittedName>
        <fullName evidence="1">Jg4387 protein</fullName>
    </submittedName>
</protein>
<reference evidence="1" key="1">
    <citation type="submission" date="2022-03" db="EMBL/GenBank/DDBJ databases">
        <authorList>
            <person name="Lindestad O."/>
        </authorList>
    </citation>
    <scope>NUCLEOTIDE SEQUENCE</scope>
</reference>
<gene>
    <name evidence="1" type="primary">jg4387</name>
    <name evidence="1" type="ORF">PAEG_LOCUS3227</name>
</gene>
<keyword evidence="2" id="KW-1185">Reference proteome</keyword>
<organism evidence="1 2">
    <name type="scientific">Pararge aegeria aegeria</name>
    <dbReference type="NCBI Taxonomy" id="348720"/>
    <lineage>
        <taxon>Eukaryota</taxon>
        <taxon>Metazoa</taxon>
        <taxon>Ecdysozoa</taxon>
        <taxon>Arthropoda</taxon>
        <taxon>Hexapoda</taxon>
        <taxon>Insecta</taxon>
        <taxon>Pterygota</taxon>
        <taxon>Neoptera</taxon>
        <taxon>Endopterygota</taxon>
        <taxon>Lepidoptera</taxon>
        <taxon>Glossata</taxon>
        <taxon>Ditrysia</taxon>
        <taxon>Papilionoidea</taxon>
        <taxon>Nymphalidae</taxon>
        <taxon>Satyrinae</taxon>
        <taxon>Satyrini</taxon>
        <taxon>Parargina</taxon>
        <taxon>Pararge</taxon>
    </lineage>
</organism>
<proteinExistence type="predicted"/>
<dbReference type="AlphaFoldDB" id="A0A8S4QKL7"/>
<dbReference type="EMBL" id="CAKXAJ010010158">
    <property type="protein sequence ID" value="CAH2211410.1"/>
    <property type="molecule type" value="Genomic_DNA"/>
</dbReference>
<dbReference type="Proteomes" id="UP000838756">
    <property type="component" value="Unassembled WGS sequence"/>
</dbReference>
<evidence type="ECO:0000313" key="1">
    <source>
        <dbReference type="EMBL" id="CAH2211410.1"/>
    </source>
</evidence>
<accession>A0A8S4QKL7</accession>
<evidence type="ECO:0000313" key="2">
    <source>
        <dbReference type="Proteomes" id="UP000838756"/>
    </source>
</evidence>
<comment type="caution">
    <text evidence="1">The sequence shown here is derived from an EMBL/GenBank/DDBJ whole genome shotgun (WGS) entry which is preliminary data.</text>
</comment>
<feature type="non-terminal residue" evidence="1">
    <location>
        <position position="1"/>
    </location>
</feature>
<name>A0A8S4QKL7_9NEOP</name>
<sequence>LVNVGVRGALLLARHSPLMVKKYSLRAELFSTQGWSRAQRGPAPLAAPLAAPLKHASATQHARAARAMPLATYTPDRGASHFHTFTLSLRLANRNEPHRDKVSFAEAPRTSLLGAPADY</sequence>